<sequence>LGLSARATLTPTAPGPGDVYTAGGQCPISWMPDTTGTWKNVTIQLMSGQNLAMTPVALVAENVDGTDPSLTPYNWTCPEVDPNSAIYFYQFSQDGADSPSWTARFAISSPDGKVVPPEYATQPLGQPIPWGDGQL</sequence>
<dbReference type="AlphaFoldDB" id="M5GGT5"/>
<dbReference type="InterPro" id="IPR018466">
    <property type="entry name" value="Kre9/Knh1-like_N"/>
</dbReference>
<evidence type="ECO:0000256" key="2">
    <source>
        <dbReference type="SAM" id="MobiDB-lite"/>
    </source>
</evidence>
<dbReference type="OrthoDB" id="2432613at2759"/>
<dbReference type="GeneID" id="63689493"/>
<dbReference type="Proteomes" id="UP000030653">
    <property type="component" value="Unassembled WGS sequence"/>
</dbReference>
<proteinExistence type="predicted"/>
<dbReference type="Pfam" id="PF10342">
    <property type="entry name" value="Kre9_KNH"/>
    <property type="match status" value="1"/>
</dbReference>
<evidence type="ECO:0000313" key="5">
    <source>
        <dbReference type="Proteomes" id="UP000030653"/>
    </source>
</evidence>
<evidence type="ECO:0000313" key="4">
    <source>
        <dbReference type="EMBL" id="EJU06048.1"/>
    </source>
</evidence>
<dbReference type="PANTHER" id="PTHR40633">
    <property type="entry name" value="MATRIX PROTEIN, PUTATIVE (AFU_ORTHOLOGUE AFUA_8G05410)-RELATED"/>
    <property type="match status" value="1"/>
</dbReference>
<reference evidence="4 5" key="1">
    <citation type="journal article" date="2012" name="Science">
        <title>The Paleozoic origin of enzymatic lignin decomposition reconstructed from 31 fungal genomes.</title>
        <authorList>
            <person name="Floudas D."/>
            <person name="Binder M."/>
            <person name="Riley R."/>
            <person name="Barry K."/>
            <person name="Blanchette R.A."/>
            <person name="Henrissat B."/>
            <person name="Martinez A.T."/>
            <person name="Otillar R."/>
            <person name="Spatafora J.W."/>
            <person name="Yadav J.S."/>
            <person name="Aerts A."/>
            <person name="Benoit I."/>
            <person name="Boyd A."/>
            <person name="Carlson A."/>
            <person name="Copeland A."/>
            <person name="Coutinho P.M."/>
            <person name="de Vries R.P."/>
            <person name="Ferreira P."/>
            <person name="Findley K."/>
            <person name="Foster B."/>
            <person name="Gaskell J."/>
            <person name="Glotzer D."/>
            <person name="Gorecki P."/>
            <person name="Heitman J."/>
            <person name="Hesse C."/>
            <person name="Hori C."/>
            <person name="Igarashi K."/>
            <person name="Jurgens J.A."/>
            <person name="Kallen N."/>
            <person name="Kersten P."/>
            <person name="Kohler A."/>
            <person name="Kuees U."/>
            <person name="Kumar T.K.A."/>
            <person name="Kuo A."/>
            <person name="LaButti K."/>
            <person name="Larrondo L.F."/>
            <person name="Lindquist E."/>
            <person name="Ling A."/>
            <person name="Lombard V."/>
            <person name="Lucas S."/>
            <person name="Lundell T."/>
            <person name="Martin R."/>
            <person name="McLaughlin D.J."/>
            <person name="Morgenstern I."/>
            <person name="Morin E."/>
            <person name="Murat C."/>
            <person name="Nagy L.G."/>
            <person name="Nolan M."/>
            <person name="Ohm R.A."/>
            <person name="Patyshakuliyeva A."/>
            <person name="Rokas A."/>
            <person name="Ruiz-Duenas F.J."/>
            <person name="Sabat G."/>
            <person name="Salamov A."/>
            <person name="Samejima M."/>
            <person name="Schmutz J."/>
            <person name="Slot J.C."/>
            <person name="St John F."/>
            <person name="Stenlid J."/>
            <person name="Sun H."/>
            <person name="Sun S."/>
            <person name="Syed K."/>
            <person name="Tsang A."/>
            <person name="Wiebenga A."/>
            <person name="Young D."/>
            <person name="Pisabarro A."/>
            <person name="Eastwood D.C."/>
            <person name="Martin F."/>
            <person name="Cullen D."/>
            <person name="Grigoriev I.V."/>
            <person name="Hibbett D.S."/>
        </authorList>
    </citation>
    <scope>NUCLEOTIDE SEQUENCE [LARGE SCALE GENOMIC DNA]</scope>
    <source>
        <strain evidence="4 5">DJM-731 SS1</strain>
    </source>
</reference>
<feature type="non-terminal residue" evidence="4">
    <location>
        <position position="135"/>
    </location>
</feature>
<protein>
    <recommendedName>
        <fullName evidence="3">Yeast cell wall synthesis Kre9/Knh1-like N-terminal domain-containing protein</fullName>
    </recommendedName>
</protein>
<dbReference type="HOGENOM" id="CLU_109939_0_0_1"/>
<dbReference type="STRING" id="1858805.M5GGT5"/>
<keyword evidence="5" id="KW-1185">Reference proteome</keyword>
<keyword evidence="1" id="KW-0732">Signal</keyword>
<accession>M5GGT5</accession>
<feature type="region of interest" description="Disordered" evidence="2">
    <location>
        <begin position="116"/>
        <end position="135"/>
    </location>
</feature>
<dbReference type="OMA" id="PNEIFRE"/>
<dbReference type="PANTHER" id="PTHR40633:SF1">
    <property type="entry name" value="GPI ANCHORED SERINE-THREONINE RICH PROTEIN (AFU_ORTHOLOGUE AFUA_1G03630)"/>
    <property type="match status" value="1"/>
</dbReference>
<evidence type="ECO:0000259" key="3">
    <source>
        <dbReference type="Pfam" id="PF10342"/>
    </source>
</evidence>
<feature type="non-terminal residue" evidence="4">
    <location>
        <position position="1"/>
    </location>
</feature>
<evidence type="ECO:0000256" key="1">
    <source>
        <dbReference type="ARBA" id="ARBA00022729"/>
    </source>
</evidence>
<gene>
    <name evidence="4" type="ORF">DACRYDRAFT_37527</name>
</gene>
<dbReference type="EMBL" id="JH795855">
    <property type="protein sequence ID" value="EJU06048.1"/>
    <property type="molecule type" value="Genomic_DNA"/>
</dbReference>
<feature type="domain" description="Yeast cell wall synthesis Kre9/Knh1-like N-terminal" evidence="3">
    <location>
        <begin position="14"/>
        <end position="107"/>
    </location>
</feature>
<dbReference type="RefSeq" id="XP_040632942.1">
    <property type="nucleotide sequence ID" value="XM_040774431.1"/>
</dbReference>
<dbReference type="InterPro" id="IPR052982">
    <property type="entry name" value="SRP1/TIP1-like"/>
</dbReference>
<organism evidence="4 5">
    <name type="scientific">Dacryopinax primogenitus (strain DJM 731)</name>
    <name type="common">Brown rot fungus</name>
    <dbReference type="NCBI Taxonomy" id="1858805"/>
    <lineage>
        <taxon>Eukaryota</taxon>
        <taxon>Fungi</taxon>
        <taxon>Dikarya</taxon>
        <taxon>Basidiomycota</taxon>
        <taxon>Agaricomycotina</taxon>
        <taxon>Dacrymycetes</taxon>
        <taxon>Dacrymycetales</taxon>
        <taxon>Dacrymycetaceae</taxon>
        <taxon>Dacryopinax</taxon>
    </lineage>
</organism>
<name>M5GGT5_DACPD</name>